<dbReference type="Gene3D" id="3.60.20.30">
    <property type="entry name" value="(Glycosyl)asparaginase"/>
    <property type="match status" value="1"/>
</dbReference>
<dbReference type="AlphaFoldDB" id="A0A367IVS3"/>
<organism evidence="3 4">
    <name type="scientific">Rhizopus stolonifer</name>
    <name type="common">Rhizopus nigricans</name>
    <dbReference type="NCBI Taxonomy" id="4846"/>
    <lineage>
        <taxon>Eukaryota</taxon>
        <taxon>Fungi</taxon>
        <taxon>Fungi incertae sedis</taxon>
        <taxon>Mucoromycota</taxon>
        <taxon>Mucoromycotina</taxon>
        <taxon>Mucoromycetes</taxon>
        <taxon>Mucorales</taxon>
        <taxon>Mucorineae</taxon>
        <taxon>Rhizopodaceae</taxon>
        <taxon>Rhizopus</taxon>
    </lineage>
</organism>
<name>A0A367IVS3_RHIST</name>
<comment type="caution">
    <text evidence="3">The sequence shown here is derived from an EMBL/GenBank/DDBJ whole genome shotgun (WGS) entry which is preliminary data.</text>
</comment>
<dbReference type="OrthoDB" id="2262349at2759"/>
<dbReference type="InterPro" id="IPR029055">
    <property type="entry name" value="Ntn_hydrolases_N"/>
</dbReference>
<dbReference type="InterPro" id="IPR000246">
    <property type="entry name" value="Peptidase_T2"/>
</dbReference>
<dbReference type="GO" id="GO:0004298">
    <property type="term" value="F:threonine-type endopeptidase activity"/>
    <property type="evidence" value="ECO:0007669"/>
    <property type="project" value="InterPro"/>
</dbReference>
<protein>
    <submittedName>
        <fullName evidence="3">Taspase, threonine aspartase, 1</fullName>
    </submittedName>
</protein>
<dbReference type="InterPro" id="IPR037464">
    <property type="entry name" value="Taspase1"/>
</dbReference>
<reference evidence="3 4" key="1">
    <citation type="journal article" date="2018" name="G3 (Bethesda)">
        <title>Phylogenetic and Phylogenomic Definition of Rhizopus Species.</title>
        <authorList>
            <person name="Gryganskyi A.P."/>
            <person name="Golan J."/>
            <person name="Dolatabadi S."/>
            <person name="Mondo S."/>
            <person name="Robb S."/>
            <person name="Idnurm A."/>
            <person name="Muszewska A."/>
            <person name="Steczkiewicz K."/>
            <person name="Masonjones S."/>
            <person name="Liao H.L."/>
            <person name="Gajdeczka M.T."/>
            <person name="Anike F."/>
            <person name="Vuek A."/>
            <person name="Anishchenko I.M."/>
            <person name="Voigt K."/>
            <person name="de Hoog G.S."/>
            <person name="Smith M.E."/>
            <person name="Heitman J."/>
            <person name="Vilgalys R."/>
            <person name="Stajich J.E."/>
        </authorList>
    </citation>
    <scope>NUCLEOTIDE SEQUENCE [LARGE SCALE GENOMIC DNA]</scope>
    <source>
        <strain evidence="3 4">LSU 92-RS-03</strain>
    </source>
</reference>
<accession>A0A367IVS3</accession>
<sequence length="251" mass="26288">MSDSVFIAIHVGAGTLLKSKESKYKAACTKACNIGMEVLKNEKGTAVEAVAKAIQALEDDPSTNSGYGSSLSLKGTVECDAGLMEGSKGTFGAVGAVSGIKNPIMTAKNMVLESMNGLLSLGRIPPMLLVGQGAKEWAQSRGNCIVEEKSLIERNSLKTYVDHISRVMDFQEQKNKLDLGHDTVGAICIDRYGNIASGVSSGGISLKSPGRVGEAATYGCGCWAQNEKNDIPGVACSTTGTGEQIMRTMLT</sequence>
<evidence type="ECO:0000256" key="1">
    <source>
        <dbReference type="PIRSR" id="PIRSR600246-1"/>
    </source>
</evidence>
<evidence type="ECO:0000256" key="2">
    <source>
        <dbReference type="PIRSR" id="PIRSR600246-3"/>
    </source>
</evidence>
<evidence type="ECO:0000313" key="4">
    <source>
        <dbReference type="Proteomes" id="UP000253551"/>
    </source>
</evidence>
<dbReference type="GO" id="GO:0005737">
    <property type="term" value="C:cytoplasm"/>
    <property type="evidence" value="ECO:0007669"/>
    <property type="project" value="TreeGrafter"/>
</dbReference>
<dbReference type="PANTHER" id="PTHR10188">
    <property type="entry name" value="L-ASPARAGINASE"/>
    <property type="match status" value="1"/>
</dbReference>
<dbReference type="Pfam" id="PF01112">
    <property type="entry name" value="Asparaginase_2"/>
    <property type="match status" value="1"/>
</dbReference>
<dbReference type="Proteomes" id="UP000253551">
    <property type="component" value="Unassembled WGS sequence"/>
</dbReference>
<proteinExistence type="predicted"/>
<dbReference type="GO" id="GO:0051604">
    <property type="term" value="P:protein maturation"/>
    <property type="evidence" value="ECO:0007669"/>
    <property type="project" value="TreeGrafter"/>
</dbReference>
<feature type="active site" description="Nucleophile" evidence="1">
    <location>
        <position position="183"/>
    </location>
</feature>
<dbReference type="SUPFAM" id="SSF56235">
    <property type="entry name" value="N-terminal nucleophile aminohydrolases (Ntn hydrolases)"/>
    <property type="match status" value="1"/>
</dbReference>
<feature type="non-terminal residue" evidence="3">
    <location>
        <position position="251"/>
    </location>
</feature>
<dbReference type="EMBL" id="PJQM01005369">
    <property type="protein sequence ID" value="RCH81777.1"/>
    <property type="molecule type" value="Genomic_DNA"/>
</dbReference>
<dbReference type="STRING" id="4846.A0A367IVS3"/>
<dbReference type="CDD" id="cd04514">
    <property type="entry name" value="Taspase1_like"/>
    <property type="match status" value="1"/>
</dbReference>
<feature type="site" description="Cleavage; by autolysis" evidence="2">
    <location>
        <begin position="182"/>
        <end position="183"/>
    </location>
</feature>
<evidence type="ECO:0000313" key="3">
    <source>
        <dbReference type="EMBL" id="RCH81777.1"/>
    </source>
</evidence>
<gene>
    <name evidence="3" type="primary">TASP1</name>
    <name evidence="3" type="ORF">CU098_006966</name>
</gene>
<keyword evidence="4" id="KW-1185">Reference proteome</keyword>
<dbReference type="PANTHER" id="PTHR10188:SF8">
    <property type="entry name" value="THREONINE ASPARTASE 1"/>
    <property type="match status" value="1"/>
</dbReference>